<feature type="region of interest" description="Disordered" evidence="4">
    <location>
        <begin position="1"/>
        <end position="69"/>
    </location>
</feature>
<dbReference type="PANTHER" id="PTHR43464">
    <property type="entry name" value="METHYLTRANSFERASE"/>
    <property type="match status" value="1"/>
</dbReference>
<evidence type="ECO:0000313" key="6">
    <source>
        <dbReference type="EMBL" id="MFF0499192.1"/>
    </source>
</evidence>
<name>A0ABW6P7T4_9NOCA</name>
<keyword evidence="7" id="KW-1185">Reference proteome</keyword>
<dbReference type="GO" id="GO:0061542">
    <property type="term" value="F:3-demethylubiquinol 3-O-methyltransferase activity"/>
    <property type="evidence" value="ECO:0007669"/>
    <property type="project" value="UniProtKB-EC"/>
</dbReference>
<dbReference type="GO" id="GO:0032259">
    <property type="term" value="P:methylation"/>
    <property type="evidence" value="ECO:0007669"/>
    <property type="project" value="UniProtKB-KW"/>
</dbReference>
<dbReference type="EMBL" id="JBIAMT010000004">
    <property type="protein sequence ID" value="MFF0499192.1"/>
    <property type="molecule type" value="Genomic_DNA"/>
</dbReference>
<dbReference type="GO" id="GO:0102208">
    <property type="term" value="F:2-polyprenyl-6-hydroxyphenol methylase activity"/>
    <property type="evidence" value="ECO:0007669"/>
    <property type="project" value="UniProtKB-EC"/>
</dbReference>
<dbReference type="RefSeq" id="WP_387397392.1">
    <property type="nucleotide sequence ID" value="NZ_JBIAMT010000004.1"/>
</dbReference>
<dbReference type="EC" id="2.1.1.64" evidence="6"/>
<evidence type="ECO:0000313" key="7">
    <source>
        <dbReference type="Proteomes" id="UP001601442"/>
    </source>
</evidence>
<dbReference type="InterPro" id="IPR029063">
    <property type="entry name" value="SAM-dependent_MTases_sf"/>
</dbReference>
<evidence type="ECO:0000256" key="1">
    <source>
        <dbReference type="ARBA" id="ARBA00022603"/>
    </source>
</evidence>
<dbReference type="InterPro" id="IPR041698">
    <property type="entry name" value="Methyltransf_25"/>
</dbReference>
<keyword evidence="1 6" id="KW-0489">Methyltransferase</keyword>
<comment type="caution">
    <text evidence="6">The sequence shown here is derived from an EMBL/GenBank/DDBJ whole genome shotgun (WGS) entry which is preliminary data.</text>
</comment>
<dbReference type="EC" id="2.1.1.222" evidence="6"/>
<dbReference type="PANTHER" id="PTHR43464:SF19">
    <property type="entry name" value="UBIQUINONE BIOSYNTHESIS O-METHYLTRANSFERASE, MITOCHONDRIAL"/>
    <property type="match status" value="1"/>
</dbReference>
<proteinExistence type="predicted"/>
<evidence type="ECO:0000256" key="4">
    <source>
        <dbReference type="SAM" id="MobiDB-lite"/>
    </source>
</evidence>
<dbReference type="Pfam" id="PF13649">
    <property type="entry name" value="Methyltransf_25"/>
    <property type="match status" value="1"/>
</dbReference>
<protein>
    <submittedName>
        <fullName evidence="6">Class I SAM-dependent methyltransferase</fullName>
        <ecNumber evidence="6">2.1.1.222</ecNumber>
        <ecNumber evidence="6">2.1.1.64</ecNumber>
    </submittedName>
</protein>
<dbReference type="Proteomes" id="UP001601442">
    <property type="component" value="Unassembled WGS sequence"/>
</dbReference>
<organism evidence="6 7">
    <name type="scientific">Nocardia aobensis</name>
    <dbReference type="NCBI Taxonomy" id="257277"/>
    <lineage>
        <taxon>Bacteria</taxon>
        <taxon>Bacillati</taxon>
        <taxon>Actinomycetota</taxon>
        <taxon>Actinomycetes</taxon>
        <taxon>Mycobacteriales</taxon>
        <taxon>Nocardiaceae</taxon>
        <taxon>Nocardia</taxon>
    </lineage>
</organism>
<dbReference type="Gene3D" id="3.40.50.150">
    <property type="entry name" value="Vaccinia Virus protein VP39"/>
    <property type="match status" value="1"/>
</dbReference>
<evidence type="ECO:0000256" key="2">
    <source>
        <dbReference type="ARBA" id="ARBA00022679"/>
    </source>
</evidence>
<keyword evidence="3" id="KW-0949">S-adenosyl-L-methionine</keyword>
<feature type="domain" description="Methyltransferase" evidence="5">
    <location>
        <begin position="69"/>
        <end position="163"/>
    </location>
</feature>
<feature type="compositionally biased region" description="Low complexity" evidence="4">
    <location>
        <begin position="1"/>
        <end position="19"/>
    </location>
</feature>
<sequence length="234" mass="24840">MNGSDTNGSDTNGSDTTGGHAHHEHSSGGREFDRHYWEQRYHGAGSASTSEPDPHLTGELADLPPGTALDAGCGEGAEAIWLAERGWHVTAVDIAAAAVARGREKADRAGHDIAGRIDWHAADLTEWDAGIDRFDLVCACYVHPVDSNDALFERLAAAVAPGGTLFIVGHAPGDHESAAHTSAAHVHVTAEQIAAGLAPDRWDIRLAETRTRSVARSSGESITMQDSVFRARKR</sequence>
<reference evidence="6 7" key="1">
    <citation type="submission" date="2024-10" db="EMBL/GenBank/DDBJ databases">
        <title>The Natural Products Discovery Center: Release of the First 8490 Sequenced Strains for Exploring Actinobacteria Biosynthetic Diversity.</title>
        <authorList>
            <person name="Kalkreuter E."/>
            <person name="Kautsar S.A."/>
            <person name="Yang D."/>
            <person name="Bader C.D."/>
            <person name="Teijaro C.N."/>
            <person name="Fluegel L."/>
            <person name="Davis C.M."/>
            <person name="Simpson J.R."/>
            <person name="Lauterbach L."/>
            <person name="Steele A.D."/>
            <person name="Gui C."/>
            <person name="Meng S."/>
            <person name="Li G."/>
            <person name="Viehrig K."/>
            <person name="Ye F."/>
            <person name="Su P."/>
            <person name="Kiefer A.F."/>
            <person name="Nichols A."/>
            <person name="Cepeda A.J."/>
            <person name="Yan W."/>
            <person name="Fan B."/>
            <person name="Jiang Y."/>
            <person name="Adhikari A."/>
            <person name="Zheng C.-J."/>
            <person name="Schuster L."/>
            <person name="Cowan T.M."/>
            <person name="Smanski M.J."/>
            <person name="Chevrette M.G."/>
            <person name="De Carvalho L.P.S."/>
            <person name="Shen B."/>
        </authorList>
    </citation>
    <scope>NUCLEOTIDE SEQUENCE [LARGE SCALE GENOMIC DNA]</scope>
    <source>
        <strain evidence="6 7">NPDC004119</strain>
    </source>
</reference>
<dbReference type="CDD" id="cd02440">
    <property type="entry name" value="AdoMet_MTases"/>
    <property type="match status" value="1"/>
</dbReference>
<keyword evidence="2 6" id="KW-0808">Transferase</keyword>
<gene>
    <name evidence="6" type="ORF">ACFYU5_22510</name>
</gene>
<evidence type="ECO:0000256" key="3">
    <source>
        <dbReference type="ARBA" id="ARBA00022691"/>
    </source>
</evidence>
<accession>A0ABW6P7T4</accession>
<feature type="compositionally biased region" description="Basic and acidic residues" evidence="4">
    <location>
        <begin position="24"/>
        <end position="41"/>
    </location>
</feature>
<evidence type="ECO:0000259" key="5">
    <source>
        <dbReference type="Pfam" id="PF13649"/>
    </source>
</evidence>
<dbReference type="SUPFAM" id="SSF53335">
    <property type="entry name" value="S-adenosyl-L-methionine-dependent methyltransferases"/>
    <property type="match status" value="1"/>
</dbReference>